<dbReference type="Gene3D" id="3.10.180.10">
    <property type="entry name" value="2,3-Dihydroxybiphenyl 1,2-Dioxygenase, domain 1"/>
    <property type="match status" value="1"/>
</dbReference>
<dbReference type="InterPro" id="IPR029068">
    <property type="entry name" value="Glyas_Bleomycin-R_OHBP_Dase"/>
</dbReference>
<dbReference type="PATRIC" id="fig|226910.6.peg.2731"/>
<dbReference type="InterPro" id="IPR037523">
    <property type="entry name" value="VOC_core"/>
</dbReference>
<accession>A0A0C2I9G8</accession>
<protein>
    <recommendedName>
        <fullName evidence="1">VOC domain-containing protein</fullName>
    </recommendedName>
</protein>
<name>A0A0C2I9G8_9PSED</name>
<organism evidence="2 3">
    <name type="scientific">Pseudomonas batumici</name>
    <dbReference type="NCBI Taxonomy" id="226910"/>
    <lineage>
        <taxon>Bacteria</taxon>
        <taxon>Pseudomonadati</taxon>
        <taxon>Pseudomonadota</taxon>
        <taxon>Gammaproteobacteria</taxon>
        <taxon>Pseudomonadales</taxon>
        <taxon>Pseudomonadaceae</taxon>
        <taxon>Pseudomonas</taxon>
    </lineage>
</organism>
<keyword evidence="3" id="KW-1185">Reference proteome</keyword>
<dbReference type="SUPFAM" id="SSF54593">
    <property type="entry name" value="Glyoxalase/Bleomycin resistance protein/Dihydroxybiphenyl dioxygenase"/>
    <property type="match status" value="1"/>
</dbReference>
<evidence type="ECO:0000259" key="1">
    <source>
        <dbReference type="PROSITE" id="PS51819"/>
    </source>
</evidence>
<comment type="caution">
    <text evidence="2">The sequence shown here is derived from an EMBL/GenBank/DDBJ whole genome shotgun (WGS) entry which is preliminary data.</text>
</comment>
<dbReference type="Proteomes" id="UP000031535">
    <property type="component" value="Unassembled WGS sequence"/>
</dbReference>
<evidence type="ECO:0000313" key="2">
    <source>
        <dbReference type="EMBL" id="KIH83615.1"/>
    </source>
</evidence>
<gene>
    <name evidence="2" type="ORF">UCMB321_2741</name>
</gene>
<dbReference type="InterPro" id="IPR004360">
    <property type="entry name" value="Glyas_Fos-R_dOase_dom"/>
</dbReference>
<evidence type="ECO:0000313" key="3">
    <source>
        <dbReference type="Proteomes" id="UP000031535"/>
    </source>
</evidence>
<reference evidence="2 3" key="1">
    <citation type="submission" date="2015-01" db="EMBL/GenBank/DDBJ databases">
        <title>Complete genome of Pseudomonas batumici UCM B-321 producer of the batumin antibiotic with strong antistaphilococcal and potential anticancer activity.</title>
        <authorList>
            <person name="Klochko V.V."/>
            <person name="Zelena L.B."/>
            <person name="Elena K.A."/>
            <person name="Reva O.N."/>
        </authorList>
    </citation>
    <scope>NUCLEOTIDE SEQUENCE [LARGE SCALE GENOMIC DNA]</scope>
    <source>
        <strain evidence="2 3">UCM B-321</strain>
    </source>
</reference>
<dbReference type="EMBL" id="JXDG01000035">
    <property type="protein sequence ID" value="KIH83615.1"/>
    <property type="molecule type" value="Genomic_DNA"/>
</dbReference>
<sequence>MISFYQEIFNFKVVEEFAAHDGSFHLYFLSDGQRPKLELIVNREPALQEKGDTLSHYGFFVDDYHRVLLACRVAQLPILEEKLINGLRQFYVQDPDGHYVEVNQV</sequence>
<dbReference type="PROSITE" id="PS51819">
    <property type="entry name" value="VOC"/>
    <property type="match status" value="1"/>
</dbReference>
<dbReference type="AlphaFoldDB" id="A0A0C2I9G8"/>
<dbReference type="Pfam" id="PF00903">
    <property type="entry name" value="Glyoxalase"/>
    <property type="match status" value="1"/>
</dbReference>
<dbReference type="CDD" id="cd06587">
    <property type="entry name" value="VOC"/>
    <property type="match status" value="1"/>
</dbReference>
<dbReference type="STRING" id="226910.UCMB321_2741"/>
<feature type="domain" description="VOC" evidence="1">
    <location>
        <begin position="1"/>
        <end position="105"/>
    </location>
</feature>
<proteinExistence type="predicted"/>